<proteinExistence type="predicted"/>
<sequence>MLLLDMPKQCEGVILDTILGFDNDNFPVVLSPLGKWDVKRLLQEIGPDALLRSKWKLEKEIQEAMKNKLTTEGVPVTQYSIICDLDGLSISQGTFAVLRFLTDASRIDEA</sequence>
<reference evidence="1" key="1">
    <citation type="submission" date="2021-06" db="EMBL/GenBank/DDBJ databases">
        <authorList>
            <person name="Hodson N. C."/>
            <person name="Mongue J. A."/>
            <person name="Jaron S. K."/>
        </authorList>
    </citation>
    <scope>NUCLEOTIDE SEQUENCE</scope>
</reference>
<organism evidence="1 2">
    <name type="scientific">Allacma fusca</name>
    <dbReference type="NCBI Taxonomy" id="39272"/>
    <lineage>
        <taxon>Eukaryota</taxon>
        <taxon>Metazoa</taxon>
        <taxon>Ecdysozoa</taxon>
        <taxon>Arthropoda</taxon>
        <taxon>Hexapoda</taxon>
        <taxon>Collembola</taxon>
        <taxon>Symphypleona</taxon>
        <taxon>Sminthuridae</taxon>
        <taxon>Allacma</taxon>
    </lineage>
</organism>
<dbReference type="Proteomes" id="UP000708208">
    <property type="component" value="Unassembled WGS sequence"/>
</dbReference>
<name>A0A8J2PZI6_9HEXA</name>
<protein>
    <submittedName>
        <fullName evidence="1">Uncharacterized protein</fullName>
    </submittedName>
</protein>
<dbReference type="EMBL" id="CAJVCH010544762">
    <property type="protein sequence ID" value="CAG7827760.1"/>
    <property type="molecule type" value="Genomic_DNA"/>
</dbReference>
<dbReference type="AlphaFoldDB" id="A0A8J2PZI6"/>
<evidence type="ECO:0000313" key="1">
    <source>
        <dbReference type="EMBL" id="CAG7827760.1"/>
    </source>
</evidence>
<dbReference type="OrthoDB" id="440711at2759"/>
<feature type="non-terminal residue" evidence="1">
    <location>
        <position position="110"/>
    </location>
</feature>
<evidence type="ECO:0000313" key="2">
    <source>
        <dbReference type="Proteomes" id="UP000708208"/>
    </source>
</evidence>
<gene>
    <name evidence="1" type="ORF">AFUS01_LOCUS37726</name>
</gene>
<keyword evidence="2" id="KW-1185">Reference proteome</keyword>
<accession>A0A8J2PZI6</accession>
<comment type="caution">
    <text evidence="1">The sequence shown here is derived from an EMBL/GenBank/DDBJ whole genome shotgun (WGS) entry which is preliminary data.</text>
</comment>